<evidence type="ECO:0000256" key="15">
    <source>
        <dbReference type="ARBA" id="ARBA00032528"/>
    </source>
</evidence>
<comment type="subcellular location">
    <subcellularLocation>
        <location evidence="2">Mitochondrion inner membrane</location>
        <topology evidence="2">Peripheral membrane protein</topology>
        <orientation evidence="2">Matrix side</orientation>
    </subcellularLocation>
</comment>
<keyword evidence="10" id="KW-0249">Electron transport</keyword>
<organism evidence="18 19">
    <name type="scientific">Mycena chlorophos</name>
    <name type="common">Agaric fungus</name>
    <name type="synonym">Agaricus chlorophos</name>
    <dbReference type="NCBI Taxonomy" id="658473"/>
    <lineage>
        <taxon>Eukaryota</taxon>
        <taxon>Fungi</taxon>
        <taxon>Dikarya</taxon>
        <taxon>Basidiomycota</taxon>
        <taxon>Agaricomycotina</taxon>
        <taxon>Agaricomycetes</taxon>
        <taxon>Agaricomycetidae</taxon>
        <taxon>Agaricales</taxon>
        <taxon>Marasmiineae</taxon>
        <taxon>Mycenaceae</taxon>
        <taxon>Mycena</taxon>
    </lineage>
</organism>
<dbReference type="GO" id="GO:0006120">
    <property type="term" value="P:mitochondrial electron transport, NADH to ubiquinone"/>
    <property type="evidence" value="ECO:0007669"/>
    <property type="project" value="InterPro"/>
</dbReference>
<evidence type="ECO:0000256" key="9">
    <source>
        <dbReference type="ARBA" id="ARBA00022792"/>
    </source>
</evidence>
<comment type="caution">
    <text evidence="18">The sequence shown here is derived from an EMBL/GenBank/DDBJ whole genome shotgun (WGS) entry which is preliminary data.</text>
</comment>
<evidence type="ECO:0000313" key="19">
    <source>
        <dbReference type="Proteomes" id="UP000613580"/>
    </source>
</evidence>
<evidence type="ECO:0000256" key="16">
    <source>
        <dbReference type="SAM" id="MobiDB-lite"/>
    </source>
</evidence>
<evidence type="ECO:0000256" key="3">
    <source>
        <dbReference type="ARBA" id="ARBA00009508"/>
    </source>
</evidence>
<keyword evidence="12" id="KW-0496">Mitochondrion</keyword>
<reference evidence="18" key="1">
    <citation type="submission" date="2020-05" db="EMBL/GenBank/DDBJ databases">
        <title>Mycena genomes resolve the evolution of fungal bioluminescence.</title>
        <authorList>
            <person name="Tsai I.J."/>
        </authorList>
    </citation>
    <scope>NUCLEOTIDE SEQUENCE</scope>
    <source>
        <strain evidence="18">110903Hualien_Pintung</strain>
    </source>
</reference>
<evidence type="ECO:0000313" key="18">
    <source>
        <dbReference type="EMBL" id="KAF7290906.1"/>
    </source>
</evidence>
<evidence type="ECO:0000256" key="10">
    <source>
        <dbReference type="ARBA" id="ARBA00022982"/>
    </source>
</evidence>
<dbReference type="EMBL" id="JACAZE010000025">
    <property type="protein sequence ID" value="KAF7290906.1"/>
    <property type="molecule type" value="Genomic_DNA"/>
</dbReference>
<accession>A0A8H6S2M1</accession>
<keyword evidence="6" id="KW-0813">Transport</keyword>
<evidence type="ECO:0000256" key="6">
    <source>
        <dbReference type="ARBA" id="ARBA00022448"/>
    </source>
</evidence>
<evidence type="ECO:0000256" key="11">
    <source>
        <dbReference type="ARBA" id="ARBA00022990"/>
    </source>
</evidence>
<keyword evidence="11" id="KW-0007">Acetylation</keyword>
<evidence type="ECO:0000256" key="12">
    <source>
        <dbReference type="ARBA" id="ARBA00023128"/>
    </source>
</evidence>
<comment type="subunit">
    <text evidence="4">Mammalian complex I is composed of 45 different subunits.</text>
</comment>
<dbReference type="Proteomes" id="UP000613580">
    <property type="component" value="Unassembled WGS sequence"/>
</dbReference>
<dbReference type="CDD" id="cd20263">
    <property type="entry name" value="Complex1_LYR_NDUFB9_LYRM3"/>
    <property type="match status" value="1"/>
</dbReference>
<keyword evidence="7" id="KW-0597">Phosphoprotein</keyword>
<evidence type="ECO:0000256" key="13">
    <source>
        <dbReference type="ARBA" id="ARBA00023136"/>
    </source>
</evidence>
<dbReference type="GO" id="GO:0005743">
    <property type="term" value="C:mitochondrial inner membrane"/>
    <property type="evidence" value="ECO:0007669"/>
    <property type="project" value="UniProtKB-SubCell"/>
</dbReference>
<dbReference type="PANTHER" id="PTHR12868:SF0">
    <property type="entry name" value="NADH DEHYDROGENASE [UBIQUINONE] 1 BETA SUBCOMPLEX SUBUNIT 9"/>
    <property type="match status" value="1"/>
</dbReference>
<gene>
    <name evidence="18" type="ORF">HMN09_01269100</name>
</gene>
<keyword evidence="19" id="KW-1185">Reference proteome</keyword>
<name>A0A8H6S2M1_MYCCL</name>
<evidence type="ECO:0000256" key="1">
    <source>
        <dbReference type="ARBA" id="ARBA00002920"/>
    </source>
</evidence>
<keyword evidence="8" id="KW-0679">Respiratory chain</keyword>
<feature type="domain" description="Complex 1 LYR protein" evidence="17">
    <location>
        <begin position="19"/>
        <end position="75"/>
    </location>
</feature>
<dbReference type="OrthoDB" id="13598at2759"/>
<dbReference type="AlphaFoldDB" id="A0A8H6S2M1"/>
<sequence length="124" mass="14634">MSTPTTTTAAFATAHRQYVQSLYRRRLKNSLDWTIRRDVWRAKAMEIRAEFEVNRHIEDPRLLKQVLEQAEAKLAEWKHPDPYIPPTAPGGTKWERNLPPPTENPYAHDPPTEYEPIKKGWWPF</sequence>
<evidence type="ECO:0000256" key="7">
    <source>
        <dbReference type="ARBA" id="ARBA00022553"/>
    </source>
</evidence>
<comment type="similarity">
    <text evidence="3">Belongs to the complex I LYR family.</text>
</comment>
<comment type="function">
    <text evidence="1">Accessory subunit of the mitochondrial membrane respiratory chain NADH dehydrogenase (Complex I), that is believed to be not involved in catalysis. Complex I functions in the transfer of electrons from NADH to the respiratory chain. The immediate electron acceptor for the enzyme is believed to be ubiquinone.</text>
</comment>
<evidence type="ECO:0000256" key="14">
    <source>
        <dbReference type="ARBA" id="ARBA00030192"/>
    </source>
</evidence>
<keyword evidence="9" id="KW-0999">Mitochondrion inner membrane</keyword>
<keyword evidence="13" id="KW-0472">Membrane</keyword>
<protein>
    <recommendedName>
        <fullName evidence="5">NADH dehydrogenase [ubiquinone] 1 beta subcomplex subunit 9</fullName>
    </recommendedName>
    <alternativeName>
        <fullName evidence="14">Complex I-B22</fullName>
    </alternativeName>
    <alternativeName>
        <fullName evidence="15">NADH-ubiquinone oxidoreductase B22 subunit</fullName>
    </alternativeName>
</protein>
<evidence type="ECO:0000256" key="5">
    <source>
        <dbReference type="ARBA" id="ARBA00018684"/>
    </source>
</evidence>
<dbReference type="PANTHER" id="PTHR12868">
    <property type="entry name" value="NADH-UBIQUINONE OXIDOREDUCTASE B22 SUBUNIT"/>
    <property type="match status" value="1"/>
</dbReference>
<dbReference type="InterPro" id="IPR008011">
    <property type="entry name" value="Complex1_LYR_dom"/>
</dbReference>
<evidence type="ECO:0000256" key="8">
    <source>
        <dbReference type="ARBA" id="ARBA00022660"/>
    </source>
</evidence>
<dbReference type="InterPro" id="IPR033034">
    <property type="entry name" value="NDUFB9"/>
</dbReference>
<evidence type="ECO:0000256" key="4">
    <source>
        <dbReference type="ARBA" id="ARBA00011790"/>
    </source>
</evidence>
<feature type="region of interest" description="Disordered" evidence="16">
    <location>
        <begin position="78"/>
        <end position="124"/>
    </location>
</feature>
<evidence type="ECO:0000256" key="2">
    <source>
        <dbReference type="ARBA" id="ARBA00004443"/>
    </source>
</evidence>
<proteinExistence type="inferred from homology"/>
<dbReference type="Pfam" id="PF05347">
    <property type="entry name" value="Complex1_LYR"/>
    <property type="match status" value="1"/>
</dbReference>
<dbReference type="InterPro" id="IPR045292">
    <property type="entry name" value="Complex1_LYR_NDUFB9_LYRM3"/>
</dbReference>
<evidence type="ECO:0000259" key="17">
    <source>
        <dbReference type="Pfam" id="PF05347"/>
    </source>
</evidence>